<evidence type="ECO:0008006" key="3">
    <source>
        <dbReference type="Google" id="ProtNLM"/>
    </source>
</evidence>
<name>A0ABU9E693_9BACT</name>
<keyword evidence="2" id="KW-1185">Reference proteome</keyword>
<dbReference type="RefSeq" id="WP_405275263.1">
    <property type="nucleotide sequence ID" value="NZ_CP144380.1"/>
</dbReference>
<organism evidence="1 2">
    <name type="scientific">Gaopeijia maritima</name>
    <dbReference type="NCBI Taxonomy" id="3119007"/>
    <lineage>
        <taxon>Bacteria</taxon>
        <taxon>Pseudomonadati</taxon>
        <taxon>Gemmatimonadota</taxon>
        <taxon>Longimicrobiia</taxon>
        <taxon>Gaopeijiales</taxon>
        <taxon>Gaopeijiaceae</taxon>
        <taxon>Gaopeijia</taxon>
    </lineage>
</organism>
<dbReference type="EMBL" id="JBBHLI010000002">
    <property type="protein sequence ID" value="MEK9500253.1"/>
    <property type="molecule type" value="Genomic_DNA"/>
</dbReference>
<accession>A0ABU9E693</accession>
<evidence type="ECO:0000313" key="2">
    <source>
        <dbReference type="Proteomes" id="UP001484239"/>
    </source>
</evidence>
<evidence type="ECO:0000313" key="1">
    <source>
        <dbReference type="EMBL" id="MEK9500253.1"/>
    </source>
</evidence>
<proteinExistence type="predicted"/>
<protein>
    <recommendedName>
        <fullName evidence="3">Lipoprotein</fullName>
    </recommendedName>
</protein>
<dbReference type="PROSITE" id="PS51257">
    <property type="entry name" value="PROKAR_LIPOPROTEIN"/>
    <property type="match status" value="1"/>
</dbReference>
<reference evidence="1 2" key="1">
    <citation type="submission" date="2024-02" db="EMBL/GenBank/DDBJ databases">
        <title>A novel Gemmatimonadota bacterium.</title>
        <authorList>
            <person name="Du Z.-J."/>
            <person name="Ye Y.-Q."/>
        </authorList>
    </citation>
    <scope>NUCLEOTIDE SEQUENCE [LARGE SCALE GENOMIC DNA]</scope>
    <source>
        <strain evidence="1 2">DH-20</strain>
    </source>
</reference>
<comment type="caution">
    <text evidence="1">The sequence shown here is derived from an EMBL/GenBank/DDBJ whole genome shotgun (WGS) entry which is preliminary data.</text>
</comment>
<dbReference type="Proteomes" id="UP001484239">
    <property type="component" value="Unassembled WGS sequence"/>
</dbReference>
<sequence>MPPLPRILREAPLLAALAAVACTQDAVDVELPLLQTGQGVYTLHASGERLATEIDYRFENRTHRVVLIENCMGAFGVSLDRREAGGWVTAWSSVIAACQSEPIRVGSGEVYDGRLRVSGAAPGSPRDPRFDTTELSGTYRLRWSDGAVQALPERYRVSNSFDLIAPAFPPGVADRPSSSPESGP</sequence>
<gene>
    <name evidence="1" type="ORF">WI372_04630</name>
</gene>